<dbReference type="AlphaFoldDB" id="D4E508"/>
<sequence>MIKREDIKMKLVILSSAVLGLVCLLSGCVSPEQQAAMDRAQCSGYGFKADSVEFAQCMQKIDIHRDEMVAAENAQWQQRMALEERKNARQNDRHNSSNTVVVIHRAAEEILDKTPAFDRQGNPNFDAEGNYQGPHGVGALVGPEDNPDLNPNLGG</sequence>
<comment type="caution">
    <text evidence="2">The sequence shown here is derived from an EMBL/GenBank/DDBJ whole genome shotgun (WGS) entry which is preliminary data.</text>
</comment>
<proteinExistence type="predicted"/>
<feature type="region of interest" description="Disordered" evidence="1">
    <location>
        <begin position="115"/>
        <end position="155"/>
    </location>
</feature>
<keyword evidence="3" id="KW-1185">Reference proteome</keyword>
<name>D4E508_SEROD</name>
<gene>
    <name evidence="2" type="ORF">HMPREF0758_3258</name>
</gene>
<dbReference type="PROSITE" id="PS51257">
    <property type="entry name" value="PROKAR_LIPOPROTEIN"/>
    <property type="match status" value="1"/>
</dbReference>
<protein>
    <recommendedName>
        <fullName evidence="4">Lipoprotein</fullName>
    </recommendedName>
</protein>
<dbReference type="EMBL" id="ADBY01000049">
    <property type="protein sequence ID" value="EFE95204.1"/>
    <property type="molecule type" value="Genomic_DNA"/>
</dbReference>
<evidence type="ECO:0008006" key="4">
    <source>
        <dbReference type="Google" id="ProtNLM"/>
    </source>
</evidence>
<accession>D4E508</accession>
<evidence type="ECO:0000256" key="1">
    <source>
        <dbReference type="SAM" id="MobiDB-lite"/>
    </source>
</evidence>
<reference evidence="2 3" key="1">
    <citation type="submission" date="2010-01" db="EMBL/GenBank/DDBJ databases">
        <authorList>
            <person name="Muzny D."/>
            <person name="Qin X."/>
            <person name="Deng J."/>
            <person name="Jiang H."/>
            <person name="Liu Y."/>
            <person name="Qu J."/>
            <person name="Song X.-Z."/>
            <person name="Zhang L."/>
            <person name="Thornton R."/>
            <person name="Coyle M."/>
            <person name="Francisco L."/>
            <person name="Jackson L."/>
            <person name="Javaid M."/>
            <person name="Korchina V."/>
            <person name="Kovar C."/>
            <person name="Mata R."/>
            <person name="Mathew T."/>
            <person name="Ngo R."/>
            <person name="Nguyen L."/>
            <person name="Nguyen N."/>
            <person name="Okwuonu G."/>
            <person name="Ongeri F."/>
            <person name="Pham C."/>
            <person name="Simmons D."/>
            <person name="Wilczek-Boney K."/>
            <person name="Hale W."/>
            <person name="Jakkamsetti A."/>
            <person name="Pham P."/>
            <person name="Ruth R."/>
            <person name="San Lucas F."/>
            <person name="Warren J."/>
            <person name="Zhang J."/>
            <person name="Zhao Z."/>
            <person name="Zhou C."/>
            <person name="Zhu D."/>
            <person name="Lee S."/>
            <person name="Bess C."/>
            <person name="Blankenburg K."/>
            <person name="Forbes L."/>
            <person name="Fu Q."/>
            <person name="Gubbala S."/>
            <person name="Hirani K."/>
            <person name="Jayaseelan J.C."/>
            <person name="Lara F."/>
            <person name="Munidasa M."/>
            <person name="Palculict T."/>
            <person name="Patil S."/>
            <person name="Pu L.-L."/>
            <person name="Saada N."/>
            <person name="Tang L."/>
            <person name="Weissenberger G."/>
            <person name="Zhu Y."/>
            <person name="Hemphill L."/>
            <person name="Shang Y."/>
            <person name="Youmans B."/>
            <person name="Ayvaz T."/>
            <person name="Ross M."/>
            <person name="Santibanez J."/>
            <person name="Aqrawi P."/>
            <person name="Gross S."/>
            <person name="Joshi V."/>
            <person name="Fowler G."/>
            <person name="Nazareth L."/>
            <person name="Reid J."/>
            <person name="Worley K."/>
            <person name="Petrosino J."/>
            <person name="Highlander S."/>
            <person name="Gibbs R."/>
        </authorList>
    </citation>
    <scope>NUCLEOTIDE SEQUENCE [LARGE SCALE GENOMIC DNA]</scope>
    <source>
        <strain evidence="2 3">DSM 4582</strain>
    </source>
</reference>
<dbReference type="Proteomes" id="UP000005723">
    <property type="component" value="Unassembled WGS sequence"/>
</dbReference>
<organism evidence="2 3">
    <name type="scientific">Serratia odorifera DSM 4582</name>
    <dbReference type="NCBI Taxonomy" id="667129"/>
    <lineage>
        <taxon>Bacteria</taxon>
        <taxon>Pseudomonadati</taxon>
        <taxon>Pseudomonadota</taxon>
        <taxon>Gammaproteobacteria</taxon>
        <taxon>Enterobacterales</taxon>
        <taxon>Yersiniaceae</taxon>
        <taxon>Serratia</taxon>
    </lineage>
</organism>
<dbReference type="HOGENOM" id="CLU_1925090_0_0_6"/>
<evidence type="ECO:0000313" key="2">
    <source>
        <dbReference type="EMBL" id="EFE95204.1"/>
    </source>
</evidence>
<evidence type="ECO:0000313" key="3">
    <source>
        <dbReference type="Proteomes" id="UP000005723"/>
    </source>
</evidence>
<dbReference type="STRING" id="667129.HMPREF0758_3258"/>